<evidence type="ECO:0000313" key="1">
    <source>
        <dbReference type="EMBL" id="BBZ06298.1"/>
    </source>
</evidence>
<evidence type="ECO:0000313" key="2">
    <source>
        <dbReference type="EMBL" id="ORV37563.1"/>
    </source>
</evidence>
<evidence type="ECO:0000313" key="4">
    <source>
        <dbReference type="Proteomes" id="UP000467201"/>
    </source>
</evidence>
<dbReference type="Proteomes" id="UP000467201">
    <property type="component" value="Chromosome"/>
</dbReference>
<proteinExistence type="predicted"/>
<gene>
    <name evidence="2" type="ORF">AWC01_15795</name>
    <name evidence="1" type="ORF">MDOR_04670</name>
</gene>
<accession>A0A1X1T020</accession>
<protein>
    <submittedName>
        <fullName evidence="2">Uncharacterized protein</fullName>
    </submittedName>
</protein>
<name>A0A1X1T020_9MYCO</name>
<organism evidence="2 3">
    <name type="scientific">Mycolicibacterium doricum</name>
    <dbReference type="NCBI Taxonomy" id="126673"/>
    <lineage>
        <taxon>Bacteria</taxon>
        <taxon>Bacillati</taxon>
        <taxon>Actinomycetota</taxon>
        <taxon>Actinomycetes</taxon>
        <taxon>Mycobacteriales</taxon>
        <taxon>Mycobacteriaceae</taxon>
        <taxon>Mycolicibacterium</taxon>
    </lineage>
</organism>
<keyword evidence="3" id="KW-1185">Reference proteome</keyword>
<reference evidence="2 3" key="1">
    <citation type="submission" date="2016-01" db="EMBL/GenBank/DDBJ databases">
        <title>The new phylogeny of the genus Mycobacterium.</title>
        <authorList>
            <person name="Tarcisio F."/>
            <person name="Conor M."/>
            <person name="Antonella G."/>
            <person name="Elisabetta G."/>
            <person name="Giulia F.S."/>
            <person name="Sara T."/>
            <person name="Anna F."/>
            <person name="Clotilde B."/>
            <person name="Roberto B."/>
            <person name="Veronica D.S."/>
            <person name="Fabio R."/>
            <person name="Monica P."/>
            <person name="Olivier J."/>
            <person name="Enrico T."/>
            <person name="Nicola S."/>
        </authorList>
    </citation>
    <scope>NUCLEOTIDE SEQUENCE [LARGE SCALE GENOMIC DNA]</scope>
    <source>
        <strain evidence="2 3">DSM 44339</strain>
    </source>
</reference>
<reference evidence="1 4" key="2">
    <citation type="journal article" date="2019" name="Emerg. Microbes Infect.">
        <title>Comprehensive subspecies identification of 175 nontuberculous mycobacteria species based on 7547 genomic profiles.</title>
        <authorList>
            <person name="Matsumoto Y."/>
            <person name="Kinjo T."/>
            <person name="Motooka D."/>
            <person name="Nabeya D."/>
            <person name="Jung N."/>
            <person name="Uechi K."/>
            <person name="Horii T."/>
            <person name="Iida T."/>
            <person name="Fujita J."/>
            <person name="Nakamura S."/>
        </authorList>
    </citation>
    <scope>NUCLEOTIDE SEQUENCE [LARGE SCALE GENOMIC DNA]</scope>
    <source>
        <strain evidence="1 4">JCM 12405</strain>
    </source>
</reference>
<reference evidence="1" key="3">
    <citation type="submission" date="2020-02" db="EMBL/GenBank/DDBJ databases">
        <authorList>
            <person name="Matsumoto Y."/>
            <person name="Motooka D."/>
            <person name="Nakamura S."/>
        </authorList>
    </citation>
    <scope>NUCLEOTIDE SEQUENCE</scope>
    <source>
        <strain evidence="1">JCM 12405</strain>
    </source>
</reference>
<dbReference type="RefSeq" id="WP_085192315.1">
    <property type="nucleotide sequence ID" value="NZ_AP022605.1"/>
</dbReference>
<dbReference type="AlphaFoldDB" id="A0A1X1T020"/>
<dbReference type="Proteomes" id="UP000193564">
    <property type="component" value="Unassembled WGS sequence"/>
</dbReference>
<dbReference type="OrthoDB" id="7876709at2"/>
<sequence length="125" mass="13644">MIDYSQFPGLTGVYLEDSYVIGIAEAPGQLTFKLDAVLTPESPAYHPPQPGEQYCYALGTLTFAGASRIEWERRTTARYTDADGEEDLGNIDIVAVDGEALLVEGDWGRVRIVGAQPQFEMTAVV</sequence>
<dbReference type="EMBL" id="LQOS01000047">
    <property type="protein sequence ID" value="ORV37563.1"/>
    <property type="molecule type" value="Genomic_DNA"/>
</dbReference>
<evidence type="ECO:0000313" key="3">
    <source>
        <dbReference type="Proteomes" id="UP000193564"/>
    </source>
</evidence>
<dbReference type="EMBL" id="AP022605">
    <property type="protein sequence ID" value="BBZ06298.1"/>
    <property type="molecule type" value="Genomic_DNA"/>
</dbReference>
<dbReference type="KEGG" id="mdr:MDOR_04670"/>